<feature type="region of interest" description="Disordered" evidence="4">
    <location>
        <begin position="227"/>
        <end position="247"/>
    </location>
</feature>
<name>A0ABQ7LW35_BRACM</name>
<dbReference type="InterPro" id="IPR011992">
    <property type="entry name" value="EF-hand-dom_pair"/>
</dbReference>
<dbReference type="InterPro" id="IPR002048">
    <property type="entry name" value="EF_hand_dom"/>
</dbReference>
<dbReference type="InterPro" id="IPR039647">
    <property type="entry name" value="EF_hand_pair_protein_CML-like"/>
</dbReference>
<reference evidence="6 7" key="1">
    <citation type="submission" date="2021-03" db="EMBL/GenBank/DDBJ databases">
        <authorList>
            <person name="King G.J."/>
            <person name="Bancroft I."/>
            <person name="Baten A."/>
            <person name="Bloomfield J."/>
            <person name="Borpatragohain P."/>
            <person name="He Z."/>
            <person name="Irish N."/>
            <person name="Irwin J."/>
            <person name="Liu K."/>
            <person name="Mauleon R.P."/>
            <person name="Moore J."/>
            <person name="Morris R."/>
            <person name="Ostergaard L."/>
            <person name="Wang B."/>
            <person name="Wells R."/>
        </authorList>
    </citation>
    <scope>NUCLEOTIDE SEQUENCE [LARGE SCALE GENOMIC DNA]</scope>
    <source>
        <strain evidence="6">R-o-18</strain>
        <tissue evidence="6">Leaf</tissue>
    </source>
</reference>
<dbReference type="PANTHER" id="PTHR10891">
    <property type="entry name" value="EF-HAND CALCIUM-BINDING DOMAIN CONTAINING PROTEIN"/>
    <property type="match status" value="1"/>
</dbReference>
<evidence type="ECO:0000256" key="2">
    <source>
        <dbReference type="ARBA" id="ARBA00022737"/>
    </source>
</evidence>
<sequence>MATTASFFTIASSFSEPRIQIRSSKRTSLSLQYSIPYKANSRSRRRLVVSSVSAPKVELRTGPDDLISSLLSKMASTNPETAKATPTSVDIANPEELKKVFGQFDSNGDGKISVAELGGVLKAMGTSYTETELNRVLEDIDADRDGYINVDEFSILCRSSSTASEIRDAFDLYDQDKNGLISDSELHQVLNRLGMSCSAEECTRMIGPVDADGDGNVNFEEFQKMMTSSSLTNSNNGSTAAANSSSN</sequence>
<keyword evidence="3" id="KW-0106">Calcium</keyword>
<dbReference type="Gene3D" id="1.10.238.10">
    <property type="entry name" value="EF-hand"/>
    <property type="match status" value="2"/>
</dbReference>
<dbReference type="SUPFAM" id="SSF47473">
    <property type="entry name" value="EF-hand"/>
    <property type="match status" value="1"/>
</dbReference>
<comment type="caution">
    <text evidence="6">The sequence shown here is derived from an EMBL/GenBank/DDBJ whole genome shotgun (WGS) entry which is preliminary data.</text>
</comment>
<evidence type="ECO:0000259" key="5">
    <source>
        <dbReference type="PROSITE" id="PS50222"/>
    </source>
</evidence>
<accession>A0ABQ7LW35</accession>
<evidence type="ECO:0000313" key="6">
    <source>
        <dbReference type="EMBL" id="KAG5390767.1"/>
    </source>
</evidence>
<feature type="domain" description="EF-hand" evidence="5">
    <location>
        <begin position="209"/>
        <end position="232"/>
    </location>
</feature>
<keyword evidence="2" id="KW-0677">Repeat</keyword>
<dbReference type="SMART" id="SM00054">
    <property type="entry name" value="EFh"/>
    <property type="match status" value="4"/>
</dbReference>
<feature type="domain" description="EF-hand" evidence="5">
    <location>
        <begin position="161"/>
        <end position="196"/>
    </location>
</feature>
<dbReference type="PROSITE" id="PS00018">
    <property type="entry name" value="EF_HAND_1"/>
    <property type="match status" value="3"/>
</dbReference>
<dbReference type="EMBL" id="JADBGQ010000007">
    <property type="protein sequence ID" value="KAG5390767.1"/>
    <property type="molecule type" value="Genomic_DNA"/>
</dbReference>
<organism evidence="6 7">
    <name type="scientific">Brassica rapa subsp. trilocularis</name>
    <dbReference type="NCBI Taxonomy" id="1813537"/>
    <lineage>
        <taxon>Eukaryota</taxon>
        <taxon>Viridiplantae</taxon>
        <taxon>Streptophyta</taxon>
        <taxon>Embryophyta</taxon>
        <taxon>Tracheophyta</taxon>
        <taxon>Spermatophyta</taxon>
        <taxon>Magnoliopsida</taxon>
        <taxon>eudicotyledons</taxon>
        <taxon>Gunneridae</taxon>
        <taxon>Pentapetalae</taxon>
        <taxon>rosids</taxon>
        <taxon>malvids</taxon>
        <taxon>Brassicales</taxon>
        <taxon>Brassicaceae</taxon>
        <taxon>Brassiceae</taxon>
        <taxon>Brassica</taxon>
    </lineage>
</organism>
<proteinExistence type="predicted"/>
<protein>
    <recommendedName>
        <fullName evidence="5">EF-hand domain-containing protein</fullName>
    </recommendedName>
</protein>
<keyword evidence="7" id="KW-1185">Reference proteome</keyword>
<keyword evidence="1" id="KW-0479">Metal-binding</keyword>
<feature type="domain" description="EF-hand" evidence="5">
    <location>
        <begin position="92"/>
        <end position="127"/>
    </location>
</feature>
<gene>
    <name evidence="6" type="primary">A08p039080.1_BraROA</name>
    <name evidence="6" type="ORF">IGI04_032308</name>
</gene>
<dbReference type="Proteomes" id="UP000823674">
    <property type="component" value="Chromosome A08"/>
</dbReference>
<dbReference type="PROSITE" id="PS50222">
    <property type="entry name" value="EF_HAND_2"/>
    <property type="match status" value="3"/>
</dbReference>
<evidence type="ECO:0000256" key="4">
    <source>
        <dbReference type="SAM" id="MobiDB-lite"/>
    </source>
</evidence>
<dbReference type="CDD" id="cd00051">
    <property type="entry name" value="EFh"/>
    <property type="match status" value="2"/>
</dbReference>
<dbReference type="Pfam" id="PF13499">
    <property type="entry name" value="EF-hand_7"/>
    <property type="match status" value="2"/>
</dbReference>
<evidence type="ECO:0000256" key="3">
    <source>
        <dbReference type="ARBA" id="ARBA00022837"/>
    </source>
</evidence>
<dbReference type="InterPro" id="IPR018247">
    <property type="entry name" value="EF_Hand_1_Ca_BS"/>
</dbReference>
<evidence type="ECO:0000313" key="7">
    <source>
        <dbReference type="Proteomes" id="UP000823674"/>
    </source>
</evidence>
<evidence type="ECO:0000256" key="1">
    <source>
        <dbReference type="ARBA" id="ARBA00022723"/>
    </source>
</evidence>